<proteinExistence type="predicted"/>
<evidence type="ECO:0000313" key="8">
    <source>
        <dbReference type="Proteomes" id="UP000002007"/>
    </source>
</evidence>
<reference evidence="8" key="1">
    <citation type="journal article" date="2008" name="J. Bacteriol.">
        <title>Genome sequence of the fish pathogen Renibacterium salmoninarum suggests reductive evolution away from an environmental Arthrobacter ancestor.</title>
        <authorList>
            <person name="Wiens G.D."/>
            <person name="Rockey D.D."/>
            <person name="Wu Z."/>
            <person name="Chang J."/>
            <person name="Levy R."/>
            <person name="Crane S."/>
            <person name="Chen D.S."/>
            <person name="Capri G.R."/>
            <person name="Burnett J.R."/>
            <person name="Sudheesh P.S."/>
            <person name="Schipma M.J."/>
            <person name="Burd H."/>
            <person name="Bhattacharyya A."/>
            <person name="Rhodes L.D."/>
            <person name="Kaul R."/>
            <person name="Strom M.S."/>
        </authorList>
    </citation>
    <scope>NUCLEOTIDE SEQUENCE [LARGE SCALE GENOMIC DNA]</scope>
    <source>
        <strain evidence="8">ATCC 33209 / DSM 20767 / JCM 11484 / NBRC 15589 / NCIMB 2235</strain>
    </source>
</reference>
<keyword evidence="5" id="KW-0812">Transmembrane</keyword>
<evidence type="ECO:0000256" key="5">
    <source>
        <dbReference type="SAM" id="Phobius"/>
    </source>
</evidence>
<dbReference type="Proteomes" id="UP000002007">
    <property type="component" value="Chromosome"/>
</dbReference>
<dbReference type="PROSITE" id="PS50847">
    <property type="entry name" value="GRAM_POS_ANCHORING"/>
    <property type="match status" value="1"/>
</dbReference>
<evidence type="ECO:0000256" key="2">
    <source>
        <dbReference type="ARBA" id="ARBA00022525"/>
    </source>
</evidence>
<keyword evidence="5" id="KW-1133">Transmembrane helix</keyword>
<keyword evidence="5" id="KW-0472">Membrane</keyword>
<evidence type="ECO:0000256" key="1">
    <source>
        <dbReference type="ARBA" id="ARBA00022512"/>
    </source>
</evidence>
<feature type="transmembrane region" description="Helical" evidence="5">
    <location>
        <begin position="52"/>
        <end position="72"/>
    </location>
</feature>
<accession>A9WNZ5</accession>
<keyword evidence="1" id="KW-0134">Cell wall</keyword>
<evidence type="ECO:0000256" key="3">
    <source>
        <dbReference type="ARBA" id="ARBA00022729"/>
    </source>
</evidence>
<evidence type="ECO:0000313" key="7">
    <source>
        <dbReference type="EMBL" id="ABY23287.1"/>
    </source>
</evidence>
<dbReference type="EMBL" id="CP000910">
    <property type="protein sequence ID" value="ABY23287.1"/>
    <property type="molecule type" value="Genomic_DNA"/>
</dbReference>
<keyword evidence="8" id="KW-1185">Reference proteome</keyword>
<sequence length="78" mass="7871">MSVENPPAGLNFKEAAGKITVVANQTAGANNFGYTKTAPNGDLPDTGVNGTIGLIAAGGGLLIIGGLLLMVFRRPCRS</sequence>
<keyword evidence="4" id="KW-0572">Peptidoglycan-anchor</keyword>
<dbReference type="STRING" id="288705.RSal33209_1551"/>
<dbReference type="AlphaFoldDB" id="A9WNZ5"/>
<dbReference type="HOGENOM" id="CLU_2619527_0_0_11"/>
<feature type="domain" description="Gram-positive cocci surface proteins LPxTG" evidence="6">
    <location>
        <begin position="43"/>
        <end position="78"/>
    </location>
</feature>
<protein>
    <submittedName>
        <fullName evidence="7">Gram positive anchor domain protein</fullName>
    </submittedName>
</protein>
<dbReference type="RefSeq" id="WP_012244964.1">
    <property type="nucleotide sequence ID" value="NC_010168.1"/>
</dbReference>
<dbReference type="KEGG" id="rsa:RSal33209_1551"/>
<evidence type="ECO:0000259" key="6">
    <source>
        <dbReference type="PROSITE" id="PS50847"/>
    </source>
</evidence>
<gene>
    <name evidence="7" type="ordered locus">RSal33209_1551</name>
</gene>
<name>A9WNZ5_RENSM</name>
<dbReference type="Pfam" id="PF00746">
    <property type="entry name" value="Gram_pos_anchor"/>
    <property type="match status" value="1"/>
</dbReference>
<keyword evidence="2" id="KW-0964">Secreted</keyword>
<keyword evidence="3" id="KW-0732">Signal</keyword>
<organism evidence="7 8">
    <name type="scientific">Renibacterium salmoninarum (strain ATCC 33209 / DSM 20767 / JCM 11484 / NBRC 15589 / NCIMB 2235)</name>
    <dbReference type="NCBI Taxonomy" id="288705"/>
    <lineage>
        <taxon>Bacteria</taxon>
        <taxon>Bacillati</taxon>
        <taxon>Actinomycetota</taxon>
        <taxon>Actinomycetes</taxon>
        <taxon>Micrococcales</taxon>
        <taxon>Micrococcaceae</taxon>
        <taxon>Renibacterium</taxon>
    </lineage>
</organism>
<dbReference type="NCBIfam" id="TIGR01167">
    <property type="entry name" value="LPXTG_anchor"/>
    <property type="match status" value="1"/>
</dbReference>
<evidence type="ECO:0000256" key="4">
    <source>
        <dbReference type="ARBA" id="ARBA00023088"/>
    </source>
</evidence>
<dbReference type="InterPro" id="IPR019931">
    <property type="entry name" value="LPXTG_anchor"/>
</dbReference>